<name>A0ABQ5S8Z1_9CHLO</name>
<keyword evidence="1" id="KW-0472">Membrane</keyword>
<keyword evidence="1" id="KW-1133">Transmembrane helix</keyword>
<accession>A0ABQ5S8Z1</accession>
<protein>
    <submittedName>
        <fullName evidence="2">Uncharacterized protein</fullName>
    </submittedName>
</protein>
<feature type="transmembrane region" description="Helical" evidence="1">
    <location>
        <begin position="82"/>
        <end position="99"/>
    </location>
</feature>
<keyword evidence="3" id="KW-1185">Reference proteome</keyword>
<gene>
    <name evidence="2" type="ORF">VaNZ11_010176</name>
</gene>
<evidence type="ECO:0000313" key="3">
    <source>
        <dbReference type="Proteomes" id="UP001165090"/>
    </source>
</evidence>
<organism evidence="2 3">
    <name type="scientific">Volvox africanus</name>
    <dbReference type="NCBI Taxonomy" id="51714"/>
    <lineage>
        <taxon>Eukaryota</taxon>
        <taxon>Viridiplantae</taxon>
        <taxon>Chlorophyta</taxon>
        <taxon>core chlorophytes</taxon>
        <taxon>Chlorophyceae</taxon>
        <taxon>CS clade</taxon>
        <taxon>Chlamydomonadales</taxon>
        <taxon>Volvocaceae</taxon>
        <taxon>Volvox</taxon>
    </lineage>
</organism>
<dbReference type="EMBL" id="BSDZ01000031">
    <property type="protein sequence ID" value="GLI66385.1"/>
    <property type="molecule type" value="Genomic_DNA"/>
</dbReference>
<evidence type="ECO:0000313" key="2">
    <source>
        <dbReference type="EMBL" id="GLI66385.1"/>
    </source>
</evidence>
<evidence type="ECO:0000256" key="1">
    <source>
        <dbReference type="SAM" id="Phobius"/>
    </source>
</evidence>
<feature type="non-terminal residue" evidence="2">
    <location>
        <position position="1"/>
    </location>
</feature>
<keyword evidence="1" id="KW-0812">Transmembrane</keyword>
<dbReference type="Proteomes" id="UP001165090">
    <property type="component" value="Unassembled WGS sequence"/>
</dbReference>
<reference evidence="2 3" key="1">
    <citation type="journal article" date="2023" name="IScience">
        <title>Expanded male sex-determining region conserved during the evolution of homothallism in the green alga Volvox.</title>
        <authorList>
            <person name="Yamamoto K."/>
            <person name="Matsuzaki R."/>
            <person name="Mahakham W."/>
            <person name="Heman W."/>
            <person name="Sekimoto H."/>
            <person name="Kawachi M."/>
            <person name="Minakuchi Y."/>
            <person name="Toyoda A."/>
            <person name="Nozaki H."/>
        </authorList>
    </citation>
    <scope>NUCLEOTIDE SEQUENCE [LARGE SCALE GENOMIC DNA]</scope>
    <source>
        <strain evidence="2 3">NIES-4468</strain>
    </source>
</reference>
<comment type="caution">
    <text evidence="2">The sequence shown here is derived from an EMBL/GenBank/DDBJ whole genome shotgun (WGS) entry which is preliminary data.</text>
</comment>
<proteinExistence type="predicted"/>
<sequence>AILRHVKQLLFLLTSGAAHFVGGQYISPLHIVPQGIATMTLGEAYLKDILRPPPTGFMPENVAHPYQKSFYTYATKKLFPKHWYLLAGFTFAVTLYGQLDKLRDAGKKKSYDEAVLAGKQPFTAGGH</sequence>